<proteinExistence type="predicted"/>
<dbReference type="InParanoid" id="A0A1S3JGI4"/>
<dbReference type="SUPFAM" id="SSF51197">
    <property type="entry name" value="Clavaminate synthase-like"/>
    <property type="match status" value="1"/>
</dbReference>
<gene>
    <name evidence="3" type="primary">LOC106173079</name>
</gene>
<feature type="domain" description="Non-haem dioxygenase N-terminal" evidence="1">
    <location>
        <begin position="1"/>
        <end position="61"/>
    </location>
</feature>
<evidence type="ECO:0000313" key="2">
    <source>
        <dbReference type="Proteomes" id="UP000085678"/>
    </source>
</evidence>
<dbReference type="GeneID" id="106173079"/>
<evidence type="ECO:0000313" key="3">
    <source>
        <dbReference type="RefSeq" id="XP_013409520.1"/>
    </source>
</evidence>
<dbReference type="AlphaFoldDB" id="A0A1S3JGI4"/>
<dbReference type="KEGG" id="lak:106173079"/>
<reference evidence="3" key="1">
    <citation type="submission" date="2025-08" db="UniProtKB">
        <authorList>
            <consortium name="RefSeq"/>
        </authorList>
    </citation>
    <scope>IDENTIFICATION</scope>
    <source>
        <tissue evidence="3">Gonads</tissue>
    </source>
</reference>
<dbReference type="Gene3D" id="2.60.120.330">
    <property type="entry name" value="B-lactam Antibiotic, Isopenicillin N Synthase, Chain"/>
    <property type="match status" value="1"/>
</dbReference>
<accession>A0A1S3JGI4</accession>
<dbReference type="Proteomes" id="UP000085678">
    <property type="component" value="Unplaced"/>
</dbReference>
<dbReference type="RefSeq" id="XP_013409520.1">
    <property type="nucleotide sequence ID" value="XM_013554066.1"/>
</dbReference>
<dbReference type="OrthoDB" id="288590at2759"/>
<evidence type="ECO:0000259" key="1">
    <source>
        <dbReference type="Pfam" id="PF14226"/>
    </source>
</evidence>
<keyword evidence="2" id="KW-1185">Reference proteome</keyword>
<dbReference type="Pfam" id="PF14226">
    <property type="entry name" value="DIOX_N"/>
    <property type="match status" value="1"/>
</dbReference>
<name>A0A1S3JGI4_LINAN</name>
<dbReference type="InterPro" id="IPR027443">
    <property type="entry name" value="IPNS-like_sf"/>
</dbReference>
<organism evidence="2 3">
    <name type="scientific">Lingula anatina</name>
    <name type="common">Brachiopod</name>
    <name type="synonym">Lingula unguis</name>
    <dbReference type="NCBI Taxonomy" id="7574"/>
    <lineage>
        <taxon>Eukaryota</taxon>
        <taxon>Metazoa</taxon>
        <taxon>Spiralia</taxon>
        <taxon>Lophotrochozoa</taxon>
        <taxon>Brachiopoda</taxon>
        <taxon>Linguliformea</taxon>
        <taxon>Lingulata</taxon>
        <taxon>Lingulida</taxon>
        <taxon>Linguloidea</taxon>
        <taxon>Lingulidae</taxon>
        <taxon>Lingula</taxon>
    </lineage>
</organism>
<sequence>MNRAFQTSKSFFSLPTDIKNAYALGKIDGPYRGYAGLELESLDPLKPADLKESFSFIPSSQALEWPDRYVPNFAIDMMTMLQNTAELGCQILSLIGEGLGLQV</sequence>
<dbReference type="InterPro" id="IPR026992">
    <property type="entry name" value="DIOX_N"/>
</dbReference>
<protein>
    <submittedName>
        <fullName evidence="3">Uncharacterized protein LOC106173079</fullName>
    </submittedName>
</protein>